<sequence length="536" mass="54675">MTTYISDTREVTQNISDDLVIERSGTVRTVATTAIEVQRFYSLTVFGSVHSNASAITAKLGSQIGIGASGVVYGELLGLSVEGQSNINNDGSIIVRAVEGIGILATGRLNNISNTGTIQAHYGMRIESGPVRADSIVNTGKIVSHGGIGIEMIGSGTIINDGDILAGGAIGIKLTNAVSGRTNVVINTGFIWAGMGIEGSAQADLITNTGTIRGWVDLGDGNDRYRGESGWSNGYILLGSGDDQAWGGMASEIFSGGAGNDTIDGGAGDQDAIYFIDDANVTLDLRIAGQQQTGEGLDTLLNIEWVYAGDAADRLTGNDRANLLDSAGGNDVLDGGLGDDTLDGGDGIDTIVFSGSIAATVDLGIVSGQNTGYGLDLILGIENVTGGSGADRLTGNGLANALAGNGGKDRLSGGDGDDTLTGGAADDILTGGAGKDVFVFDAARLKNVDTIQGYVVADDTIHLQNSVYAKIGAPGALASKAFWTGGKAHDSSDRVIYDKGTGALYYDADGTGSTAQIKIGQLAKNLKMNAAEFLVI</sequence>
<keyword evidence="4" id="KW-1185">Reference proteome</keyword>
<protein>
    <submittedName>
        <fullName evidence="3">Calcium-binding protein</fullName>
    </submittedName>
</protein>
<dbReference type="Gene3D" id="2.150.10.10">
    <property type="entry name" value="Serralysin-like metalloprotease, C-terminal"/>
    <property type="match status" value="1"/>
</dbReference>
<evidence type="ECO:0000313" key="3">
    <source>
        <dbReference type="EMBL" id="MBF9197779.1"/>
    </source>
</evidence>
<dbReference type="InterPro" id="IPR001343">
    <property type="entry name" value="Hemolysn_Ca-bd"/>
</dbReference>
<comment type="caution">
    <text evidence="3">The sequence shown here is derived from an EMBL/GenBank/DDBJ whole genome shotgun (WGS) entry which is preliminary data.</text>
</comment>
<name>A0ABS0HWA4_9HYPH</name>
<evidence type="ECO:0000256" key="2">
    <source>
        <dbReference type="ARBA" id="ARBA00022525"/>
    </source>
</evidence>
<dbReference type="InterPro" id="IPR018511">
    <property type="entry name" value="Hemolysin-typ_Ca-bd_CS"/>
</dbReference>
<dbReference type="RefSeq" id="WP_196265131.1">
    <property type="nucleotide sequence ID" value="NZ_JADQDN010000011.1"/>
</dbReference>
<gene>
    <name evidence="3" type="ORF">I2H36_17200</name>
</gene>
<proteinExistence type="predicted"/>
<dbReference type="EMBL" id="JADQDN010000011">
    <property type="protein sequence ID" value="MBF9197779.1"/>
    <property type="molecule type" value="Genomic_DNA"/>
</dbReference>
<keyword evidence="2" id="KW-0964">Secreted</keyword>
<dbReference type="SUPFAM" id="SSF51120">
    <property type="entry name" value="beta-Roll"/>
    <property type="match status" value="2"/>
</dbReference>
<organism evidence="3 4">
    <name type="scientific">Microvirga terrestris</name>
    <dbReference type="NCBI Taxonomy" id="2791024"/>
    <lineage>
        <taxon>Bacteria</taxon>
        <taxon>Pseudomonadati</taxon>
        <taxon>Pseudomonadota</taxon>
        <taxon>Alphaproteobacteria</taxon>
        <taxon>Hyphomicrobiales</taxon>
        <taxon>Methylobacteriaceae</taxon>
        <taxon>Microvirga</taxon>
    </lineage>
</organism>
<dbReference type="Pfam" id="PF00353">
    <property type="entry name" value="HemolysinCabind"/>
    <property type="match status" value="4"/>
</dbReference>
<evidence type="ECO:0000313" key="4">
    <source>
        <dbReference type="Proteomes" id="UP000611708"/>
    </source>
</evidence>
<evidence type="ECO:0000256" key="1">
    <source>
        <dbReference type="ARBA" id="ARBA00004613"/>
    </source>
</evidence>
<accession>A0ABS0HWA4</accession>
<dbReference type="PROSITE" id="PS00330">
    <property type="entry name" value="HEMOLYSIN_CALCIUM"/>
    <property type="match status" value="2"/>
</dbReference>
<dbReference type="PRINTS" id="PR00313">
    <property type="entry name" value="CABNDNGRPT"/>
</dbReference>
<dbReference type="PANTHER" id="PTHR38340">
    <property type="entry name" value="S-LAYER PROTEIN"/>
    <property type="match status" value="1"/>
</dbReference>
<comment type="subcellular location">
    <subcellularLocation>
        <location evidence="1">Secreted</location>
    </subcellularLocation>
</comment>
<dbReference type="InterPro" id="IPR011049">
    <property type="entry name" value="Serralysin-like_metalloprot_C"/>
</dbReference>
<reference evidence="3 4" key="1">
    <citation type="submission" date="2020-11" db="EMBL/GenBank/DDBJ databases">
        <authorList>
            <person name="Kim M.K."/>
        </authorList>
    </citation>
    <scope>NUCLEOTIDE SEQUENCE [LARGE SCALE GENOMIC DNA]</scope>
    <source>
        <strain evidence="3 4">BT290</strain>
    </source>
</reference>
<dbReference type="InterPro" id="IPR050557">
    <property type="entry name" value="RTX_toxin/Mannuronan_C5-epim"/>
</dbReference>
<dbReference type="PANTHER" id="PTHR38340:SF1">
    <property type="entry name" value="S-LAYER PROTEIN"/>
    <property type="match status" value="1"/>
</dbReference>
<dbReference type="Proteomes" id="UP000611708">
    <property type="component" value="Unassembled WGS sequence"/>
</dbReference>